<gene>
    <name evidence="1" type="ORF">LCGC14_1539990</name>
</gene>
<protein>
    <submittedName>
        <fullName evidence="1">Uncharacterized protein</fullName>
    </submittedName>
</protein>
<reference evidence="1" key="1">
    <citation type="journal article" date="2015" name="Nature">
        <title>Complex archaea that bridge the gap between prokaryotes and eukaryotes.</title>
        <authorList>
            <person name="Spang A."/>
            <person name="Saw J.H."/>
            <person name="Jorgensen S.L."/>
            <person name="Zaremba-Niedzwiedzka K."/>
            <person name="Martijn J."/>
            <person name="Lind A.E."/>
            <person name="van Eijk R."/>
            <person name="Schleper C."/>
            <person name="Guy L."/>
            <person name="Ettema T.J."/>
        </authorList>
    </citation>
    <scope>NUCLEOTIDE SEQUENCE</scope>
</reference>
<proteinExistence type="predicted"/>
<dbReference type="EMBL" id="LAZR01011646">
    <property type="protein sequence ID" value="KKM60621.1"/>
    <property type="molecule type" value="Genomic_DNA"/>
</dbReference>
<accession>A0A0F9JEA5</accession>
<comment type="caution">
    <text evidence="1">The sequence shown here is derived from an EMBL/GenBank/DDBJ whole genome shotgun (WGS) entry which is preliminary data.</text>
</comment>
<sequence>MIEIALDSLNFYFFKLSKELEELQTATSPTEGYLYLTKELSKFNHKIYENFIELIKDKESLFKKKGKKYQLFSKEYKDFEIYVSYISVFKKAITYLKNTTNIITNPGINILINYFINKIDSNTKFIIYPDFKLYCSYMNFSKLLKEFPPSLRGHDIVDLPVFFLPSLNKDEIYFTSTITHEIGHYIEEKFDIYGKLKESLAKNIYENENIKNIILKKFAEEKALDPIANQDFLFEELKTEIIKVWISRLSKWIKEIISDIIGLKIVGLPFFFGFIKTFLTIRSDAFGSKDHPPPWLRFNYLYNEIKKNILLDITNFTLKWKIKTNEEKELNFEYLIKNDLNMFKEYFQEVKSDQQIPKYKTELEIIESIDVNSQINPLLNNILDKCNISEYEYENENKEEIFDLIKLVINYITPNEIIDIEKKNSKPANILNILNASWLFYIYLIDIHYEIFNISKHDFEETPLIQQKLSNLILKAIELSHIHNYTKEKYNQEKINNN</sequence>
<organism evidence="1">
    <name type="scientific">marine sediment metagenome</name>
    <dbReference type="NCBI Taxonomy" id="412755"/>
    <lineage>
        <taxon>unclassified sequences</taxon>
        <taxon>metagenomes</taxon>
        <taxon>ecological metagenomes</taxon>
    </lineage>
</organism>
<name>A0A0F9JEA5_9ZZZZ</name>
<evidence type="ECO:0000313" key="1">
    <source>
        <dbReference type="EMBL" id="KKM60621.1"/>
    </source>
</evidence>
<dbReference type="AlphaFoldDB" id="A0A0F9JEA5"/>